<organism evidence="3 4">
    <name type="scientific">Levilactobacillus spicheri</name>
    <dbReference type="NCBI Taxonomy" id="216463"/>
    <lineage>
        <taxon>Bacteria</taxon>
        <taxon>Bacillati</taxon>
        <taxon>Bacillota</taxon>
        <taxon>Bacilli</taxon>
        <taxon>Lactobacillales</taxon>
        <taxon>Lactobacillaceae</taxon>
        <taxon>Levilactobacillus</taxon>
    </lineage>
</organism>
<evidence type="ECO:0000313" key="3">
    <source>
        <dbReference type="EMBL" id="KJW13903.1"/>
    </source>
</evidence>
<dbReference type="EMBL" id="JZCR01000002">
    <property type="protein sequence ID" value="KJW13903.1"/>
    <property type="molecule type" value="Genomic_DNA"/>
</dbReference>
<dbReference type="STRING" id="216463.VC81_00025"/>
<evidence type="ECO:0000256" key="2">
    <source>
        <dbReference type="SAM" id="SignalP"/>
    </source>
</evidence>
<comment type="caution">
    <text evidence="3">The sequence shown here is derived from an EMBL/GenBank/DDBJ whole genome shotgun (WGS) entry which is preliminary data.</text>
</comment>
<dbReference type="Proteomes" id="UP000033491">
    <property type="component" value="Unassembled WGS sequence"/>
</dbReference>
<gene>
    <name evidence="3" type="ORF">VC81_00025</name>
</gene>
<protein>
    <submittedName>
        <fullName evidence="3">Uncharacterized protein</fullName>
    </submittedName>
</protein>
<name>A0A0F3RV51_9LACO</name>
<evidence type="ECO:0000256" key="1">
    <source>
        <dbReference type="SAM" id="MobiDB-lite"/>
    </source>
</evidence>
<dbReference type="OrthoDB" id="2325775at2"/>
<feature type="region of interest" description="Disordered" evidence="1">
    <location>
        <begin position="130"/>
        <end position="149"/>
    </location>
</feature>
<dbReference type="RefSeq" id="WP_045806101.1">
    <property type="nucleotide sequence ID" value="NZ_JZCR01000002.1"/>
</dbReference>
<proteinExistence type="predicted"/>
<feature type="chain" id="PRO_5002466237" evidence="2">
    <location>
        <begin position="22"/>
        <end position="149"/>
    </location>
</feature>
<dbReference type="AlphaFoldDB" id="A0A0F3RV51"/>
<sequence length="149" mass="15995">MKKIFGYVAGAIVAIAVIVFAATSMTSANSRKTTKSTTAAARITLCTNYKKNARDLTFKNGRKGSTVTLLNGKQQCVKKTTLKKNGTFTVKLTKKQAKTLSECAMFKYSVAKKGAKTYTCSAKVYGKTTVKKTTKKDTSASSSSSNCNN</sequence>
<accession>A0A0F3RV51</accession>
<keyword evidence="2" id="KW-0732">Signal</keyword>
<evidence type="ECO:0000313" key="4">
    <source>
        <dbReference type="Proteomes" id="UP000033491"/>
    </source>
</evidence>
<feature type="compositionally biased region" description="Low complexity" evidence="1">
    <location>
        <begin position="139"/>
        <end position="149"/>
    </location>
</feature>
<reference evidence="3 4" key="1">
    <citation type="submission" date="2015-03" db="EMBL/GenBank/DDBJ databases">
        <authorList>
            <person name="Zheng J."/>
            <person name="Ganezle M."/>
        </authorList>
    </citation>
    <scope>NUCLEOTIDE SEQUENCE [LARGE SCALE GENOMIC DNA]</scope>
    <source>
        <strain evidence="3 4">LP38</strain>
    </source>
</reference>
<dbReference type="PATRIC" id="fig|216463.3.peg.979"/>
<feature type="signal peptide" evidence="2">
    <location>
        <begin position="1"/>
        <end position="21"/>
    </location>
</feature>